<keyword evidence="3" id="KW-1185">Reference proteome</keyword>
<accession>A0ABT2VUU8</accession>
<evidence type="ECO:0000313" key="3">
    <source>
        <dbReference type="Proteomes" id="UP001208114"/>
    </source>
</evidence>
<evidence type="ECO:0000313" key="2">
    <source>
        <dbReference type="EMBL" id="MCU7612904.1"/>
    </source>
</evidence>
<keyword evidence="1" id="KW-0472">Membrane</keyword>
<keyword evidence="1" id="KW-0812">Transmembrane</keyword>
<evidence type="ECO:0008006" key="4">
    <source>
        <dbReference type="Google" id="ProtNLM"/>
    </source>
</evidence>
<dbReference type="EMBL" id="JAOTEN010000001">
    <property type="protein sequence ID" value="MCU7612904.1"/>
    <property type="molecule type" value="Genomic_DNA"/>
</dbReference>
<dbReference type="RefSeq" id="WP_262988759.1">
    <property type="nucleotide sequence ID" value="NZ_JAOTEN010000001.1"/>
</dbReference>
<feature type="transmembrane region" description="Helical" evidence="1">
    <location>
        <begin position="79"/>
        <end position="102"/>
    </location>
</feature>
<gene>
    <name evidence="2" type="ORF">N0B16_00465</name>
</gene>
<evidence type="ECO:0000256" key="1">
    <source>
        <dbReference type="SAM" id="Phobius"/>
    </source>
</evidence>
<dbReference type="Proteomes" id="UP001208114">
    <property type="component" value="Unassembled WGS sequence"/>
</dbReference>
<organism evidence="2 3">
    <name type="scientific">Chryseobacterium gilvum</name>
    <dbReference type="NCBI Taxonomy" id="2976534"/>
    <lineage>
        <taxon>Bacteria</taxon>
        <taxon>Pseudomonadati</taxon>
        <taxon>Bacteroidota</taxon>
        <taxon>Flavobacteriia</taxon>
        <taxon>Flavobacteriales</taxon>
        <taxon>Weeksellaceae</taxon>
        <taxon>Chryseobacterium group</taxon>
        <taxon>Chryseobacterium</taxon>
    </lineage>
</organism>
<proteinExistence type="predicted"/>
<reference evidence="3" key="1">
    <citation type="submission" date="2023-07" db="EMBL/GenBank/DDBJ databases">
        <title>Chryseobacterium sp. GMJ5 Genome sequencing and assembly.</title>
        <authorList>
            <person name="Jung Y."/>
        </authorList>
    </citation>
    <scope>NUCLEOTIDE SEQUENCE [LARGE SCALE GENOMIC DNA]</scope>
    <source>
        <strain evidence="3">GMJ5</strain>
    </source>
</reference>
<name>A0ABT2VUU8_9FLAO</name>
<protein>
    <recommendedName>
        <fullName evidence="4">LysM domain-containing protein</fullName>
    </recommendedName>
</protein>
<comment type="caution">
    <text evidence="2">The sequence shown here is derived from an EMBL/GenBank/DDBJ whole genome shotgun (WGS) entry which is preliminary data.</text>
</comment>
<sequence>MYNIENGDTLQSIKVTGNADVSIRTKTAKLDQVKKEDSKSESSNKIEDFARGLVNESNFKKAGKEINTSAKKATTTGTFWSFGLLTIFGVVSIVVIGLIIYFKR</sequence>
<keyword evidence="1" id="KW-1133">Transmembrane helix</keyword>